<dbReference type="Proteomes" id="UP001066276">
    <property type="component" value="Chromosome 6"/>
</dbReference>
<accession>A0AAV7QN85</accession>
<proteinExistence type="predicted"/>
<evidence type="ECO:0000313" key="1">
    <source>
        <dbReference type="EMBL" id="KAJ1140837.1"/>
    </source>
</evidence>
<protein>
    <submittedName>
        <fullName evidence="1">Uncharacterized protein</fullName>
    </submittedName>
</protein>
<organism evidence="1 2">
    <name type="scientific">Pleurodeles waltl</name>
    <name type="common">Iberian ribbed newt</name>
    <dbReference type="NCBI Taxonomy" id="8319"/>
    <lineage>
        <taxon>Eukaryota</taxon>
        <taxon>Metazoa</taxon>
        <taxon>Chordata</taxon>
        <taxon>Craniata</taxon>
        <taxon>Vertebrata</taxon>
        <taxon>Euteleostomi</taxon>
        <taxon>Amphibia</taxon>
        <taxon>Batrachia</taxon>
        <taxon>Caudata</taxon>
        <taxon>Salamandroidea</taxon>
        <taxon>Salamandridae</taxon>
        <taxon>Pleurodelinae</taxon>
        <taxon>Pleurodeles</taxon>
    </lineage>
</organism>
<reference evidence="1" key="1">
    <citation type="journal article" date="2022" name="bioRxiv">
        <title>Sequencing and chromosome-scale assembly of the giantPleurodeles waltlgenome.</title>
        <authorList>
            <person name="Brown T."/>
            <person name="Elewa A."/>
            <person name="Iarovenko S."/>
            <person name="Subramanian E."/>
            <person name="Araus A.J."/>
            <person name="Petzold A."/>
            <person name="Susuki M."/>
            <person name="Suzuki K.-i.T."/>
            <person name="Hayashi T."/>
            <person name="Toyoda A."/>
            <person name="Oliveira C."/>
            <person name="Osipova E."/>
            <person name="Leigh N.D."/>
            <person name="Simon A."/>
            <person name="Yun M.H."/>
        </authorList>
    </citation>
    <scope>NUCLEOTIDE SEQUENCE</scope>
    <source>
        <strain evidence="1">20211129_DDA</strain>
        <tissue evidence="1">Liver</tissue>
    </source>
</reference>
<sequence>MMVDPLANQVSVSGNVVLDGEDMPLGRKLVTLITDFLVLSQYGINGGGEQQYDDKTGPRHYLPDSIFSVAVLQTGKYSYQEKSPFLQKI</sequence>
<gene>
    <name evidence="1" type="ORF">NDU88_007175</name>
</gene>
<keyword evidence="2" id="KW-1185">Reference proteome</keyword>
<dbReference type="AlphaFoldDB" id="A0AAV7QN85"/>
<dbReference type="EMBL" id="JANPWB010000010">
    <property type="protein sequence ID" value="KAJ1140837.1"/>
    <property type="molecule type" value="Genomic_DNA"/>
</dbReference>
<comment type="caution">
    <text evidence="1">The sequence shown here is derived from an EMBL/GenBank/DDBJ whole genome shotgun (WGS) entry which is preliminary data.</text>
</comment>
<name>A0AAV7QN85_PLEWA</name>
<evidence type="ECO:0000313" key="2">
    <source>
        <dbReference type="Proteomes" id="UP001066276"/>
    </source>
</evidence>